<evidence type="ECO:0000313" key="2">
    <source>
        <dbReference type="Proteomes" id="UP000324222"/>
    </source>
</evidence>
<dbReference type="Proteomes" id="UP000324222">
    <property type="component" value="Unassembled WGS sequence"/>
</dbReference>
<keyword evidence="2" id="KW-1185">Reference proteome</keyword>
<protein>
    <submittedName>
        <fullName evidence="1">Uncharacterized protein</fullName>
    </submittedName>
</protein>
<accession>A0A5B7G6G5</accession>
<dbReference type="EMBL" id="VSRR010013466">
    <property type="protein sequence ID" value="MPC55820.1"/>
    <property type="molecule type" value="Genomic_DNA"/>
</dbReference>
<reference evidence="1 2" key="1">
    <citation type="submission" date="2019-05" db="EMBL/GenBank/DDBJ databases">
        <title>Another draft genome of Portunus trituberculatus and its Hox gene families provides insights of decapod evolution.</title>
        <authorList>
            <person name="Jeong J.-H."/>
            <person name="Song I."/>
            <person name="Kim S."/>
            <person name="Choi T."/>
            <person name="Kim D."/>
            <person name="Ryu S."/>
            <person name="Kim W."/>
        </authorList>
    </citation>
    <scope>NUCLEOTIDE SEQUENCE [LARGE SCALE GENOMIC DNA]</scope>
    <source>
        <tissue evidence="1">Muscle</tissue>
    </source>
</reference>
<proteinExistence type="predicted"/>
<name>A0A5B7G6G5_PORTR</name>
<evidence type="ECO:0000313" key="1">
    <source>
        <dbReference type="EMBL" id="MPC55820.1"/>
    </source>
</evidence>
<organism evidence="1 2">
    <name type="scientific">Portunus trituberculatus</name>
    <name type="common">Swimming crab</name>
    <name type="synonym">Neptunus trituberculatus</name>
    <dbReference type="NCBI Taxonomy" id="210409"/>
    <lineage>
        <taxon>Eukaryota</taxon>
        <taxon>Metazoa</taxon>
        <taxon>Ecdysozoa</taxon>
        <taxon>Arthropoda</taxon>
        <taxon>Crustacea</taxon>
        <taxon>Multicrustacea</taxon>
        <taxon>Malacostraca</taxon>
        <taxon>Eumalacostraca</taxon>
        <taxon>Eucarida</taxon>
        <taxon>Decapoda</taxon>
        <taxon>Pleocyemata</taxon>
        <taxon>Brachyura</taxon>
        <taxon>Eubrachyura</taxon>
        <taxon>Portunoidea</taxon>
        <taxon>Portunidae</taxon>
        <taxon>Portuninae</taxon>
        <taxon>Portunus</taxon>
    </lineage>
</organism>
<comment type="caution">
    <text evidence="1">The sequence shown here is derived from an EMBL/GenBank/DDBJ whole genome shotgun (WGS) entry which is preliminary data.</text>
</comment>
<gene>
    <name evidence="1" type="ORF">E2C01_049765</name>
</gene>
<dbReference type="AlphaFoldDB" id="A0A5B7G6G5"/>
<sequence length="71" mass="7941">MNFVLLNEERDRVSLCLKYDGAGTGGKFTLLRWVPGAALDTCGGSVGDCVLTRHADEVQRVRRERLWCVVM</sequence>